<accession>A0A158RBT8</accession>
<evidence type="ECO:0000259" key="1">
    <source>
        <dbReference type="Pfam" id="PF11977"/>
    </source>
</evidence>
<evidence type="ECO:0000313" key="2">
    <source>
        <dbReference type="EMBL" id="VDN02815.1"/>
    </source>
</evidence>
<evidence type="ECO:0000313" key="4">
    <source>
        <dbReference type="WBParaSite" id="TCLT_0000556701-mRNA-1"/>
    </source>
</evidence>
<sequence>MGGVKNTDSCGLTYNGKKSKNYPIKVPENVAKRMIVIDAQNLMHLDLGRERKIDCCTVLPVVRYFIIRGHRVKIVLPEFVTTKKKQLSRQVWKDLRALKLLVTVPYSKHDDLVALSIAKDSCGSIITKDKFRDHKASFPHFRDVLLRNIELRYSKKTANSKFFVDEEGDKYYMHKFVCDNYAKEQFFSFPDDEDYLTVKSKMWPANQKQKVIERIDQIFESVQRRIAAENQEVLRRWRHVATKEELKIVADANLSALEVLPLVSNSQSFSTWFGQVAENELFKDDLRAESKIRIWRTLTGDMEVDKESLYNFLLSFQGILKEEFVLNEYYDHIDSHA</sequence>
<dbReference type="Pfam" id="PF11977">
    <property type="entry name" value="RNase_Zc3h12a"/>
    <property type="match status" value="1"/>
</dbReference>
<dbReference type="AlphaFoldDB" id="A0A158RBT8"/>
<evidence type="ECO:0000313" key="3">
    <source>
        <dbReference type="Proteomes" id="UP000276776"/>
    </source>
</evidence>
<feature type="domain" description="RNase NYN" evidence="1">
    <location>
        <begin position="32"/>
        <end position="153"/>
    </location>
</feature>
<reference evidence="2 3" key="2">
    <citation type="submission" date="2018-11" db="EMBL/GenBank/DDBJ databases">
        <authorList>
            <consortium name="Pathogen Informatics"/>
        </authorList>
    </citation>
    <scope>NUCLEOTIDE SEQUENCE [LARGE SCALE GENOMIC DNA]</scope>
</reference>
<reference evidence="4" key="1">
    <citation type="submission" date="2016-04" db="UniProtKB">
        <authorList>
            <consortium name="WormBaseParasite"/>
        </authorList>
    </citation>
    <scope>IDENTIFICATION</scope>
</reference>
<dbReference type="WBParaSite" id="TCLT_0000556701-mRNA-1">
    <property type="protein sequence ID" value="TCLT_0000556701-mRNA-1"/>
    <property type="gene ID" value="TCLT_0000556701"/>
</dbReference>
<dbReference type="InterPro" id="IPR021869">
    <property type="entry name" value="RNase_Zc3h12_NYN"/>
</dbReference>
<dbReference type="OrthoDB" id="5830651at2759"/>
<organism evidence="4">
    <name type="scientific">Thelazia callipaeda</name>
    <name type="common">Oriental eyeworm</name>
    <name type="synonym">Parasitic nematode</name>
    <dbReference type="NCBI Taxonomy" id="103827"/>
    <lineage>
        <taxon>Eukaryota</taxon>
        <taxon>Metazoa</taxon>
        <taxon>Ecdysozoa</taxon>
        <taxon>Nematoda</taxon>
        <taxon>Chromadorea</taxon>
        <taxon>Rhabditida</taxon>
        <taxon>Spirurina</taxon>
        <taxon>Spiruromorpha</taxon>
        <taxon>Thelazioidea</taxon>
        <taxon>Thelaziidae</taxon>
        <taxon>Thelazia</taxon>
    </lineage>
</organism>
<name>A0A158RBT8_THECL</name>
<dbReference type="EMBL" id="UYYF01004347">
    <property type="protein sequence ID" value="VDN02815.1"/>
    <property type="molecule type" value="Genomic_DNA"/>
</dbReference>
<keyword evidence="3" id="KW-1185">Reference proteome</keyword>
<dbReference type="Proteomes" id="UP000276776">
    <property type="component" value="Unassembled WGS sequence"/>
</dbReference>
<protein>
    <submittedName>
        <fullName evidence="4">RNase_Zc3h12a domain-containing protein</fullName>
    </submittedName>
</protein>
<gene>
    <name evidence="2" type="ORF">TCLT_LOCUS5556</name>
</gene>
<dbReference type="Gene3D" id="3.40.50.11980">
    <property type="match status" value="1"/>
</dbReference>
<proteinExistence type="predicted"/>